<dbReference type="NCBIfam" id="TIGR00066">
    <property type="entry name" value="g_glut_trans"/>
    <property type="match status" value="1"/>
</dbReference>
<evidence type="ECO:0000313" key="5">
    <source>
        <dbReference type="EMBL" id="GAF85301.1"/>
    </source>
</evidence>
<dbReference type="PRINTS" id="PR01210">
    <property type="entry name" value="GGTRANSPTASE"/>
</dbReference>
<dbReference type="InterPro" id="IPR000101">
    <property type="entry name" value="GGT_peptidase"/>
</dbReference>
<dbReference type="AlphaFoldDB" id="X0TDA6"/>
<gene>
    <name evidence="5" type="ORF">S01H1_02247</name>
</gene>
<organism evidence="5">
    <name type="scientific">marine sediment metagenome</name>
    <dbReference type="NCBI Taxonomy" id="412755"/>
    <lineage>
        <taxon>unclassified sequences</taxon>
        <taxon>metagenomes</taxon>
        <taxon>ecological metagenomes</taxon>
    </lineage>
</organism>
<evidence type="ECO:0000256" key="4">
    <source>
        <dbReference type="ARBA" id="ARBA00023315"/>
    </source>
</evidence>
<feature type="non-terminal residue" evidence="5">
    <location>
        <position position="1"/>
    </location>
</feature>
<dbReference type="EMBL" id="BARS01001059">
    <property type="protein sequence ID" value="GAF85301.1"/>
    <property type="molecule type" value="Genomic_DNA"/>
</dbReference>
<dbReference type="GO" id="GO:0006751">
    <property type="term" value="P:glutathione catabolic process"/>
    <property type="evidence" value="ECO:0007669"/>
    <property type="project" value="InterPro"/>
</dbReference>
<keyword evidence="2" id="KW-0378">Hydrolase</keyword>
<evidence type="ECO:0008006" key="6">
    <source>
        <dbReference type="Google" id="ProtNLM"/>
    </source>
</evidence>
<dbReference type="InterPro" id="IPR043137">
    <property type="entry name" value="GGT_ssub_C"/>
</dbReference>
<evidence type="ECO:0000256" key="2">
    <source>
        <dbReference type="ARBA" id="ARBA00022801"/>
    </source>
</evidence>
<dbReference type="GO" id="GO:0036374">
    <property type="term" value="F:glutathione hydrolase activity"/>
    <property type="evidence" value="ECO:0007669"/>
    <property type="project" value="InterPro"/>
</dbReference>
<accession>X0TDA6</accession>
<dbReference type="Gene3D" id="1.10.246.130">
    <property type="match status" value="1"/>
</dbReference>
<comment type="caution">
    <text evidence="5">The sequence shown here is derived from an EMBL/GenBank/DDBJ whole genome shotgun (WGS) entry which is preliminary data.</text>
</comment>
<dbReference type="InterPro" id="IPR051792">
    <property type="entry name" value="GGT_bact"/>
</dbReference>
<keyword evidence="4" id="KW-0012">Acyltransferase</keyword>
<dbReference type="PANTHER" id="PTHR43199:SF1">
    <property type="entry name" value="GLUTATHIONE HYDROLASE PROENZYME"/>
    <property type="match status" value="1"/>
</dbReference>
<keyword evidence="1" id="KW-0808">Transferase</keyword>
<evidence type="ECO:0000256" key="3">
    <source>
        <dbReference type="ARBA" id="ARBA00023145"/>
    </source>
</evidence>
<dbReference type="SUPFAM" id="SSF56235">
    <property type="entry name" value="N-terminal nucleophile aminohydrolases (Ntn hydrolases)"/>
    <property type="match status" value="1"/>
</dbReference>
<dbReference type="GO" id="GO:0016746">
    <property type="term" value="F:acyltransferase activity"/>
    <property type="evidence" value="ECO:0007669"/>
    <property type="project" value="UniProtKB-KW"/>
</dbReference>
<proteinExistence type="predicted"/>
<name>X0TDA6_9ZZZZ</name>
<dbReference type="Pfam" id="PF01019">
    <property type="entry name" value="G_glu_transpept"/>
    <property type="match status" value="1"/>
</dbReference>
<reference evidence="5" key="1">
    <citation type="journal article" date="2014" name="Front. Microbiol.">
        <title>High frequency of phylogenetically diverse reductive dehalogenase-homologous genes in deep subseafloor sedimentary metagenomes.</title>
        <authorList>
            <person name="Kawai M."/>
            <person name="Futagami T."/>
            <person name="Toyoda A."/>
            <person name="Takaki Y."/>
            <person name="Nishi S."/>
            <person name="Hori S."/>
            <person name="Arai W."/>
            <person name="Tsubouchi T."/>
            <person name="Morono Y."/>
            <person name="Uchiyama I."/>
            <person name="Ito T."/>
            <person name="Fujiyama A."/>
            <person name="Inagaki F."/>
            <person name="Takami H."/>
        </authorList>
    </citation>
    <scope>NUCLEOTIDE SEQUENCE</scope>
    <source>
        <strain evidence="5">Expedition CK06-06</strain>
    </source>
</reference>
<sequence>IGGGGFMVIQAPGGQATAIDYREKAPGKAHRDMYLDEEGNVITHLTRDGALAAGVPGTVAGTMYALEKYGTMSREEALGPAVELAEKGWILDQPMGGEKFKLFASSNAVFNKPDGSRYEKGELWVQKDLAETLKSIAEHGRDGFYKGTVADLFVRTMEKYDGIITHEDLENYRCVERTPVTGIYRGYHIVSMPPPSSGGISLIEMLNILERYDVGAYGWNSTETVHLMVEAERRAFADRAEYIADPDFIEVPIKTLTSKKYADTRAKDINPLYATPSAQVRCGDVAQVPYESDETTHYSIVDKDGMAVAVTTTLERSFGSYLVVEGAGFLLNNEMGDFSAKTGVPNSAGLVYGNANAIEANKRMLSSMTPTIVTKDGKNFMV</sequence>
<dbReference type="PANTHER" id="PTHR43199">
    <property type="entry name" value="GLUTATHIONE HYDROLASE"/>
    <property type="match status" value="1"/>
</dbReference>
<dbReference type="InterPro" id="IPR043138">
    <property type="entry name" value="GGT_lsub"/>
</dbReference>
<evidence type="ECO:0000256" key="1">
    <source>
        <dbReference type="ARBA" id="ARBA00022679"/>
    </source>
</evidence>
<keyword evidence="3" id="KW-0865">Zymogen</keyword>
<dbReference type="InterPro" id="IPR029055">
    <property type="entry name" value="Ntn_hydrolases_N"/>
</dbReference>
<protein>
    <recommendedName>
        <fullName evidence="6">Gamma-glutamyltransferase</fullName>
    </recommendedName>
</protein>
<dbReference type="Gene3D" id="3.60.20.40">
    <property type="match status" value="1"/>
</dbReference>
<feature type="non-terminal residue" evidence="5">
    <location>
        <position position="382"/>
    </location>
</feature>